<comment type="similarity">
    <text evidence="4">Belongs to the TRAFAC class translation factor GTPase superfamily. Bms1-like GTPase family. TSR1 subfamily.</text>
</comment>
<dbReference type="Pfam" id="PF22298">
    <property type="entry name" value="Tsr1_G-like"/>
    <property type="match status" value="1"/>
</dbReference>
<gene>
    <name evidence="7" type="ORF">UCRPC4_g05719</name>
</gene>
<organism evidence="7 8">
    <name type="scientific">Phaeomoniella chlamydospora</name>
    <name type="common">Phaeoacremonium chlamydosporum</name>
    <dbReference type="NCBI Taxonomy" id="158046"/>
    <lineage>
        <taxon>Eukaryota</taxon>
        <taxon>Fungi</taxon>
        <taxon>Dikarya</taxon>
        <taxon>Ascomycota</taxon>
        <taxon>Pezizomycotina</taxon>
        <taxon>Eurotiomycetes</taxon>
        <taxon>Chaetothyriomycetidae</taxon>
        <taxon>Phaeomoniellales</taxon>
        <taxon>Phaeomoniellaceae</taxon>
        <taxon>Phaeomoniella</taxon>
    </lineage>
</organism>
<accession>A0A0G2GJ78</accession>
<dbReference type="SMART" id="SM01362">
    <property type="entry name" value="DUF663"/>
    <property type="match status" value="1"/>
</dbReference>
<dbReference type="EMBL" id="LCWF01000150">
    <property type="protein sequence ID" value="KKY16995.1"/>
    <property type="molecule type" value="Genomic_DNA"/>
</dbReference>
<name>A0A0G2GJ78_PHACM</name>
<dbReference type="PANTHER" id="PTHR12858">
    <property type="entry name" value="RIBOSOME BIOGENESIS PROTEIN"/>
    <property type="match status" value="1"/>
</dbReference>
<protein>
    <submittedName>
        <fullName evidence="7">Putative pre-rrna processing protein tsr1</fullName>
    </submittedName>
</protein>
<dbReference type="GO" id="GO:0003924">
    <property type="term" value="F:GTPase activity"/>
    <property type="evidence" value="ECO:0007669"/>
    <property type="project" value="TreeGrafter"/>
</dbReference>
<dbReference type="GO" id="GO:0005730">
    <property type="term" value="C:nucleolus"/>
    <property type="evidence" value="ECO:0007669"/>
    <property type="project" value="UniProtKB-SubCell"/>
</dbReference>
<comment type="subcellular location">
    <subcellularLocation>
        <location evidence="1">Nucleus</location>
        <location evidence="1">Nucleolus</location>
    </subcellularLocation>
</comment>
<dbReference type="OrthoDB" id="119302at2759"/>
<dbReference type="SMART" id="SM00785">
    <property type="entry name" value="AARP2CN"/>
    <property type="match status" value="1"/>
</dbReference>
<reference evidence="7 8" key="2">
    <citation type="submission" date="2015-05" db="EMBL/GenBank/DDBJ databases">
        <authorList>
            <person name="Morales-Cruz A."/>
            <person name="Amrine K.C."/>
            <person name="Cantu D."/>
        </authorList>
    </citation>
    <scope>NUCLEOTIDE SEQUENCE [LARGE SCALE GENOMIC DNA]</scope>
    <source>
        <strain evidence="7">UCRPC4</strain>
    </source>
</reference>
<evidence type="ECO:0000256" key="5">
    <source>
        <dbReference type="SAM" id="MobiDB-lite"/>
    </source>
</evidence>
<dbReference type="AlphaFoldDB" id="A0A0G2GJ78"/>
<evidence type="ECO:0000313" key="7">
    <source>
        <dbReference type="EMBL" id="KKY16995.1"/>
    </source>
</evidence>
<feature type="compositionally biased region" description="Basic residues" evidence="5">
    <location>
        <begin position="9"/>
        <end position="21"/>
    </location>
</feature>
<dbReference type="GO" id="GO:0030688">
    <property type="term" value="C:preribosome, small subunit precursor"/>
    <property type="evidence" value="ECO:0007669"/>
    <property type="project" value="EnsemblFungi"/>
</dbReference>
<feature type="region of interest" description="Disordered" evidence="5">
    <location>
        <begin position="1"/>
        <end position="21"/>
    </location>
</feature>
<evidence type="ECO:0000259" key="6">
    <source>
        <dbReference type="PROSITE" id="PS51714"/>
    </source>
</evidence>
<dbReference type="Proteomes" id="UP000053317">
    <property type="component" value="Unassembled WGS sequence"/>
</dbReference>
<evidence type="ECO:0000256" key="1">
    <source>
        <dbReference type="ARBA" id="ARBA00004604"/>
    </source>
</evidence>
<dbReference type="InterPro" id="IPR039761">
    <property type="entry name" value="Bms1/Tsr1"/>
</dbReference>
<dbReference type="GO" id="GO:0034511">
    <property type="term" value="F:U3 snoRNA binding"/>
    <property type="evidence" value="ECO:0007669"/>
    <property type="project" value="TreeGrafter"/>
</dbReference>
<keyword evidence="8" id="KW-1185">Reference proteome</keyword>
<dbReference type="Pfam" id="PF08142">
    <property type="entry name" value="AARP2CN"/>
    <property type="match status" value="1"/>
</dbReference>
<dbReference type="GO" id="GO:0043021">
    <property type="term" value="F:ribonucleoprotein complex binding"/>
    <property type="evidence" value="ECO:0007669"/>
    <property type="project" value="EnsemblFungi"/>
</dbReference>
<dbReference type="Pfam" id="PF04950">
    <property type="entry name" value="RIBIOP_C"/>
    <property type="match status" value="1"/>
</dbReference>
<dbReference type="PANTHER" id="PTHR12858:SF1">
    <property type="entry name" value="PRE-RRNA-PROCESSING PROTEIN TSR1 HOMOLOG"/>
    <property type="match status" value="1"/>
</dbReference>
<sequence>MAPISEVTHHHRSTTKHNHKAFKPRFTSKGALKDLAKGKVEKLERGKRRTPHQQVMSKLARRNHAKQLRLHHHEKKRNEDMIFQGRSGVAKNIAVVPLSSEVNVAAAIKSLNNSVDVDEPASSESAAKVLIERFRRNLLYIPAKRDLLNALDVCRLADWVILVLAADQDLDEVDDLLLRSIEGQGITNVVAVVQGLEHITPSNKRSKLVASTKGMMNRYFPSLEKVYSLENEGDTANLVRSLCTAATKGIRWRDERSWMVIEGIQWPASNLEDGKESVILKGVVRGRGLNPDRLVHLPGWGDYQIGRIMEIPKEGKRKNGDDLAMDVVNVEYLPTEDQDSLDTLAPEEVAMTDATSTVAIEGQKGVLLDDHHYFSDEDEQEPQIPRRLPRGTSKYQAAWYLEDISDSGSDITDYDEMEDENIPDLVKGRPEDGMTINDTPMDAMTEAGPTEYADSEMHVDASPEQEAAELEAYRASRKKEAEADLEFPDEIELHPNISARERLAKYRGLKSLRTSEWNTEADAPYEPEEHRRLLQIPDYKKSKAQATRESLVGGIAAGTRVEVEVLRVPSEFKASSSPTCMFALLRHEHKHTVININLTLNSDVEAPLKSKEELIIQIGSRRFVVHPVFSAAGNTPNDVHKSDRYLHPGRSTIASFTGPLTWGAVPILVFRRSFSGSNPLNLIGTATTLPSSASRIIAKRVILTGHPYKIHKKLVTVRYMFFNDEDVAWFKAMPLWTKRGRQGYIKESLGTHGYFKATFDGKINPMDAVGISLYKRVWPRPATAWNGNL</sequence>
<evidence type="ECO:0000256" key="3">
    <source>
        <dbReference type="ARBA" id="ARBA00023242"/>
    </source>
</evidence>
<dbReference type="InterPro" id="IPR007034">
    <property type="entry name" value="BMS1_TSR1_C"/>
</dbReference>
<keyword evidence="3" id="KW-0539">Nucleus</keyword>
<dbReference type="GO" id="GO:0005737">
    <property type="term" value="C:cytoplasm"/>
    <property type="evidence" value="ECO:0007669"/>
    <property type="project" value="EnsemblFungi"/>
</dbReference>
<evidence type="ECO:0000313" key="8">
    <source>
        <dbReference type="Proteomes" id="UP000053317"/>
    </source>
</evidence>
<dbReference type="GO" id="GO:0000461">
    <property type="term" value="P:endonucleolytic cleavage to generate mature 3'-end of SSU-rRNA from (SSU-rRNA, 5.8S rRNA, LSU-rRNA)"/>
    <property type="evidence" value="ECO:0007669"/>
    <property type="project" value="EnsemblFungi"/>
</dbReference>
<reference evidence="7 8" key="1">
    <citation type="submission" date="2015-05" db="EMBL/GenBank/DDBJ databases">
        <title>Distinctive expansion of gene families associated with plant cell wall degradation and secondary metabolism in the genomes of grapevine trunk pathogens.</title>
        <authorList>
            <person name="Lawrence D.P."/>
            <person name="Travadon R."/>
            <person name="Rolshausen P.E."/>
            <person name="Baumgartner K."/>
        </authorList>
    </citation>
    <scope>NUCLEOTIDE SEQUENCE [LARGE SCALE GENOMIC DNA]</scope>
    <source>
        <strain evidence="7">UCRPC4</strain>
    </source>
</reference>
<dbReference type="GO" id="GO:0005525">
    <property type="term" value="F:GTP binding"/>
    <property type="evidence" value="ECO:0007669"/>
    <property type="project" value="TreeGrafter"/>
</dbReference>
<feature type="domain" description="Bms1-type G" evidence="6">
    <location>
        <begin position="89"/>
        <end position="248"/>
    </location>
</feature>
<dbReference type="InterPro" id="IPR030387">
    <property type="entry name" value="G_Bms1/Tsr1_dom"/>
</dbReference>
<keyword evidence="2" id="KW-0690">Ribosome biogenesis</keyword>
<proteinExistence type="inferred from homology"/>
<comment type="caution">
    <text evidence="7">The sequence shown here is derived from an EMBL/GenBank/DDBJ whole genome shotgun (WGS) entry which is preliminary data.</text>
</comment>
<dbReference type="PROSITE" id="PS51714">
    <property type="entry name" value="G_BMS1"/>
    <property type="match status" value="1"/>
</dbReference>
<evidence type="ECO:0000256" key="4">
    <source>
        <dbReference type="ARBA" id="ARBA00038288"/>
    </source>
</evidence>
<evidence type="ECO:0000256" key="2">
    <source>
        <dbReference type="ARBA" id="ARBA00022517"/>
    </source>
</evidence>
<dbReference type="InterPro" id="IPR012948">
    <property type="entry name" value="AARP2CN"/>
</dbReference>